<evidence type="ECO:0000256" key="4">
    <source>
        <dbReference type="PROSITE-ProRule" id="PRU00335"/>
    </source>
</evidence>
<keyword evidence="1" id="KW-0805">Transcription regulation</keyword>
<comment type="caution">
    <text evidence="6">The sequence shown here is derived from an EMBL/GenBank/DDBJ whole genome shotgun (WGS) entry which is preliminary data.</text>
</comment>
<feature type="domain" description="HTH tetR-type" evidence="5">
    <location>
        <begin position="10"/>
        <end position="70"/>
    </location>
</feature>
<evidence type="ECO:0000313" key="7">
    <source>
        <dbReference type="Proteomes" id="UP001207654"/>
    </source>
</evidence>
<evidence type="ECO:0000256" key="3">
    <source>
        <dbReference type="ARBA" id="ARBA00023163"/>
    </source>
</evidence>
<accession>A0ABT3ZZE2</accession>
<reference evidence="6 7" key="1">
    <citation type="submission" date="2022-11" db="EMBL/GenBank/DDBJ databases">
        <title>Minimal conservation of predation-associated metabolite biosynthetic gene clusters underscores biosynthetic potential of Myxococcota including descriptions for ten novel species: Archangium lansinium sp. nov., Myxococcus landrumus sp. nov., Nannocystis bai.</title>
        <authorList>
            <person name="Ahearne A."/>
            <person name="Stevens C."/>
            <person name="Phillips K."/>
        </authorList>
    </citation>
    <scope>NUCLEOTIDE SEQUENCE [LARGE SCALE GENOMIC DNA]</scope>
    <source>
        <strain evidence="6 7">MIWBW</strain>
    </source>
</reference>
<dbReference type="RefSeq" id="WP_267533730.1">
    <property type="nucleotide sequence ID" value="NZ_JAPNKA010000001.1"/>
</dbReference>
<evidence type="ECO:0000256" key="2">
    <source>
        <dbReference type="ARBA" id="ARBA00023125"/>
    </source>
</evidence>
<dbReference type="PROSITE" id="PS50977">
    <property type="entry name" value="HTH_TETR_2"/>
    <property type="match status" value="1"/>
</dbReference>
<dbReference type="InterPro" id="IPR039536">
    <property type="entry name" value="TetR_C_Proteobacteria"/>
</dbReference>
<dbReference type="PANTHER" id="PTHR30055">
    <property type="entry name" value="HTH-TYPE TRANSCRIPTIONAL REGULATOR RUTR"/>
    <property type="match status" value="1"/>
</dbReference>
<dbReference type="Pfam" id="PF00440">
    <property type="entry name" value="TetR_N"/>
    <property type="match status" value="1"/>
</dbReference>
<dbReference type="InterPro" id="IPR001647">
    <property type="entry name" value="HTH_TetR"/>
</dbReference>
<dbReference type="PANTHER" id="PTHR30055:SF234">
    <property type="entry name" value="HTH-TYPE TRANSCRIPTIONAL REGULATOR BETI"/>
    <property type="match status" value="1"/>
</dbReference>
<proteinExistence type="predicted"/>
<dbReference type="EMBL" id="JAPNKA010000001">
    <property type="protein sequence ID" value="MCY1074773.1"/>
    <property type="molecule type" value="Genomic_DNA"/>
</dbReference>
<dbReference type="InterPro" id="IPR009057">
    <property type="entry name" value="Homeodomain-like_sf"/>
</dbReference>
<dbReference type="InterPro" id="IPR050109">
    <property type="entry name" value="HTH-type_TetR-like_transc_reg"/>
</dbReference>
<keyword evidence="2 4" id="KW-0238">DNA-binding</keyword>
<dbReference type="Proteomes" id="UP001207654">
    <property type="component" value="Unassembled WGS sequence"/>
</dbReference>
<sequence>MARPTKEEARDTRQLILDAALDLFSEGGFAGTSMRQIARAVGVRESALYHHFPSKAAIFEALLQEMGPGRSERLESLDLDALLREGLEPLLRFIAHAMVESWNTPRAQKFVRMLMAEGPRLKDMGLVHASVMTSRSRLGVLFAELVRRGAIRPGDFELYTFEFMGPMLMMRLMYLVLAEGTPDVERLLAQVDAHVHHFCESVKAGETMTVKSVSRRRS</sequence>
<keyword evidence="3" id="KW-0804">Transcription</keyword>
<dbReference type="Gene3D" id="1.10.357.10">
    <property type="entry name" value="Tetracycline Repressor, domain 2"/>
    <property type="match status" value="1"/>
</dbReference>
<dbReference type="PRINTS" id="PR00455">
    <property type="entry name" value="HTHTETR"/>
</dbReference>
<keyword evidence="7" id="KW-1185">Reference proteome</keyword>
<evidence type="ECO:0000259" key="5">
    <source>
        <dbReference type="PROSITE" id="PS50977"/>
    </source>
</evidence>
<dbReference type="SUPFAM" id="SSF48498">
    <property type="entry name" value="Tetracyclin repressor-like, C-terminal domain"/>
    <property type="match status" value="1"/>
</dbReference>
<dbReference type="Pfam" id="PF14246">
    <property type="entry name" value="TetR_C_7"/>
    <property type="match status" value="1"/>
</dbReference>
<evidence type="ECO:0000256" key="1">
    <source>
        <dbReference type="ARBA" id="ARBA00023015"/>
    </source>
</evidence>
<organism evidence="6 7">
    <name type="scientific">Archangium lansingense</name>
    <dbReference type="NCBI Taxonomy" id="2995310"/>
    <lineage>
        <taxon>Bacteria</taxon>
        <taxon>Pseudomonadati</taxon>
        <taxon>Myxococcota</taxon>
        <taxon>Myxococcia</taxon>
        <taxon>Myxococcales</taxon>
        <taxon>Cystobacterineae</taxon>
        <taxon>Archangiaceae</taxon>
        <taxon>Archangium</taxon>
    </lineage>
</organism>
<dbReference type="SUPFAM" id="SSF46689">
    <property type="entry name" value="Homeodomain-like"/>
    <property type="match status" value="1"/>
</dbReference>
<feature type="DNA-binding region" description="H-T-H motif" evidence="4">
    <location>
        <begin position="33"/>
        <end position="52"/>
    </location>
</feature>
<protein>
    <submittedName>
        <fullName evidence="6">TetR family transcriptional regulator</fullName>
    </submittedName>
</protein>
<dbReference type="InterPro" id="IPR036271">
    <property type="entry name" value="Tet_transcr_reg_TetR-rel_C_sf"/>
</dbReference>
<evidence type="ECO:0000313" key="6">
    <source>
        <dbReference type="EMBL" id="MCY1074773.1"/>
    </source>
</evidence>
<gene>
    <name evidence="6" type="ORF">OV287_09760</name>
</gene>
<name>A0ABT3ZZE2_9BACT</name>